<reference evidence="1" key="1">
    <citation type="submission" date="2019-08" db="EMBL/GenBank/DDBJ databases">
        <authorList>
            <person name="Kucharzyk K."/>
            <person name="Murdoch R.W."/>
            <person name="Higgins S."/>
            <person name="Loffler F."/>
        </authorList>
    </citation>
    <scope>NUCLEOTIDE SEQUENCE</scope>
</reference>
<comment type="caution">
    <text evidence="1">The sequence shown here is derived from an EMBL/GenBank/DDBJ whole genome shotgun (WGS) entry which is preliminary data.</text>
</comment>
<evidence type="ECO:0000313" key="1">
    <source>
        <dbReference type="EMBL" id="MPM72047.1"/>
    </source>
</evidence>
<protein>
    <submittedName>
        <fullName evidence="1">Uncharacterized protein</fullName>
    </submittedName>
</protein>
<organism evidence="1">
    <name type="scientific">bioreactor metagenome</name>
    <dbReference type="NCBI Taxonomy" id="1076179"/>
    <lineage>
        <taxon>unclassified sequences</taxon>
        <taxon>metagenomes</taxon>
        <taxon>ecological metagenomes</taxon>
    </lineage>
</organism>
<name>A0A645C4B7_9ZZZZ</name>
<proteinExistence type="predicted"/>
<accession>A0A645C4B7</accession>
<gene>
    <name evidence="1" type="ORF">SDC9_119020</name>
</gene>
<sequence>MADHQTAQGTQLLDQLGRGHDIAHAKAGCQTLGETADIDYAVVAVQAFECRDGLFVEAAFAFVVVLDDDEIVLLCGLEQGFAPLQRHGDAGGTLMAGRDVEVLELAHGIDDRQPIAIHANGDDLRGTAAEDIARIGVAGVFDADGGALAHQQIGHHVQRMLGSDGDDDFVG</sequence>
<dbReference type="EMBL" id="VSSQ01024499">
    <property type="protein sequence ID" value="MPM72047.1"/>
    <property type="molecule type" value="Genomic_DNA"/>
</dbReference>
<dbReference type="AlphaFoldDB" id="A0A645C4B7"/>